<gene>
    <name evidence="1" type="ORF">DBY38_09490</name>
    <name evidence="2" type="ORF">SAMN04487885_101145</name>
</gene>
<proteinExistence type="predicted"/>
<evidence type="ECO:0000313" key="4">
    <source>
        <dbReference type="Proteomes" id="UP000246114"/>
    </source>
</evidence>
<dbReference type="STRING" id="1529.SAMN04487885_101145"/>
<dbReference type="Proteomes" id="UP000246114">
    <property type="component" value="Unassembled WGS sequence"/>
</dbReference>
<evidence type="ECO:0000313" key="2">
    <source>
        <dbReference type="EMBL" id="SFF49915.1"/>
    </source>
</evidence>
<dbReference type="EMBL" id="FOOE01000001">
    <property type="protein sequence ID" value="SFF49915.1"/>
    <property type="molecule type" value="Genomic_DNA"/>
</dbReference>
<evidence type="ECO:0000313" key="3">
    <source>
        <dbReference type="Proteomes" id="UP000182135"/>
    </source>
</evidence>
<reference evidence="1 4" key="2">
    <citation type="submission" date="2018-03" db="EMBL/GenBank/DDBJ databases">
        <title>The uncultured portion of the human microbiome is neutrally assembled.</title>
        <authorList>
            <person name="Jeraldo P."/>
            <person name="Boardman L."/>
            <person name="White B.A."/>
            <person name="Nelson H."/>
            <person name="Goldenfeld N."/>
            <person name="Chia N."/>
        </authorList>
    </citation>
    <scope>NUCLEOTIDE SEQUENCE [LARGE SCALE GENOMIC DNA]</scope>
    <source>
        <strain evidence="1">CIM:MAG 903</strain>
    </source>
</reference>
<name>A0A1I2J5E3_9CLOT</name>
<organism evidence="2 3">
    <name type="scientific">Clostridium cadaveris</name>
    <dbReference type="NCBI Taxonomy" id="1529"/>
    <lineage>
        <taxon>Bacteria</taxon>
        <taxon>Bacillati</taxon>
        <taxon>Bacillota</taxon>
        <taxon>Clostridia</taxon>
        <taxon>Eubacteriales</taxon>
        <taxon>Clostridiaceae</taxon>
        <taxon>Clostridium</taxon>
    </lineage>
</organism>
<dbReference type="RefSeq" id="WP_027638355.1">
    <property type="nucleotide sequence ID" value="NZ_BAAACD010000029.1"/>
</dbReference>
<dbReference type="GeneID" id="90544786"/>
<dbReference type="Proteomes" id="UP000182135">
    <property type="component" value="Unassembled WGS sequence"/>
</dbReference>
<reference evidence="2 3" key="1">
    <citation type="submission" date="2016-10" db="EMBL/GenBank/DDBJ databases">
        <authorList>
            <person name="de Groot N.N."/>
        </authorList>
    </citation>
    <scope>NUCLEOTIDE SEQUENCE [LARGE SCALE GENOMIC DNA]</scope>
    <source>
        <strain evidence="2 3">NLAE-zl-G419</strain>
    </source>
</reference>
<keyword evidence="3" id="KW-1185">Reference proteome</keyword>
<accession>A0A1I2J5E3</accession>
<dbReference type="AlphaFoldDB" id="A0A1I2J5E3"/>
<evidence type="ECO:0000313" key="1">
    <source>
        <dbReference type="EMBL" id="PWL52725.1"/>
    </source>
</evidence>
<dbReference type="EMBL" id="QAMZ01000045">
    <property type="protein sequence ID" value="PWL52725.1"/>
    <property type="molecule type" value="Genomic_DNA"/>
</dbReference>
<protein>
    <submittedName>
        <fullName evidence="2">Uncharacterized protein</fullName>
    </submittedName>
</protein>
<sequence>MKKKIIFTILILTAASLFMTQAYILNFYNGSKNDVESQDVEEYITDNENELKNIYENSNALISNISLKDNSYIVNYEFKGEKEDFLKILDEVKSRDERFSISKIDKEMGNSAIEIWFTIAYKVP</sequence>